<keyword evidence="24" id="KW-1185">Reference proteome</keyword>
<evidence type="ECO:0000256" key="13">
    <source>
        <dbReference type="ARBA" id="ARBA00023136"/>
    </source>
</evidence>
<dbReference type="InterPro" id="IPR024766">
    <property type="entry name" value="Znf_RING_H2"/>
</dbReference>
<evidence type="ECO:0000256" key="4">
    <source>
        <dbReference type="ARBA" id="ARBA00012483"/>
    </source>
</evidence>
<dbReference type="InterPro" id="IPR050731">
    <property type="entry name" value="HRD1_E3_ubiq-ligases"/>
</dbReference>
<dbReference type="InterPro" id="IPR001841">
    <property type="entry name" value="Znf_RING"/>
</dbReference>
<dbReference type="Gene3D" id="3.30.40.10">
    <property type="entry name" value="Zinc/RING finger domain, C3HC4 (zinc finger)"/>
    <property type="match status" value="1"/>
</dbReference>
<keyword evidence="11" id="KW-0862">Zinc</keyword>
<feature type="transmembrane region" description="Helical" evidence="20">
    <location>
        <begin position="671"/>
        <end position="689"/>
    </location>
</feature>
<evidence type="ECO:0000256" key="12">
    <source>
        <dbReference type="ARBA" id="ARBA00022989"/>
    </source>
</evidence>
<keyword evidence="6 20" id="KW-0812">Transmembrane</keyword>
<evidence type="ECO:0000256" key="16">
    <source>
        <dbReference type="ARBA" id="ARBA00071072"/>
    </source>
</evidence>
<dbReference type="PROSITE" id="PS50089">
    <property type="entry name" value="ZF_RING_2"/>
    <property type="match status" value="1"/>
</dbReference>
<dbReference type="GO" id="GO:0043161">
    <property type="term" value="P:proteasome-mediated ubiquitin-dependent protein catabolic process"/>
    <property type="evidence" value="ECO:0007669"/>
    <property type="project" value="TreeGrafter"/>
</dbReference>
<dbReference type="GO" id="GO:0012505">
    <property type="term" value="C:endomembrane system"/>
    <property type="evidence" value="ECO:0007669"/>
    <property type="project" value="UniProtKB-SubCell"/>
</dbReference>
<dbReference type="GO" id="GO:0008270">
    <property type="term" value="F:zinc ion binding"/>
    <property type="evidence" value="ECO:0007669"/>
    <property type="project" value="UniProtKB-KW"/>
</dbReference>
<evidence type="ECO:0000256" key="18">
    <source>
        <dbReference type="ARBA" id="ARBA00082128"/>
    </source>
</evidence>
<dbReference type="SMART" id="SM00184">
    <property type="entry name" value="RING"/>
    <property type="match status" value="1"/>
</dbReference>
<feature type="transmembrane region" description="Helical" evidence="20">
    <location>
        <begin position="508"/>
        <end position="528"/>
    </location>
</feature>
<comment type="pathway">
    <text evidence="3">Protein modification; protein ubiquitination.</text>
</comment>
<dbReference type="GO" id="GO:0061630">
    <property type="term" value="F:ubiquitin protein ligase activity"/>
    <property type="evidence" value="ECO:0007669"/>
    <property type="project" value="UniProtKB-EC"/>
</dbReference>
<dbReference type="PANTHER" id="PTHR22763:SF162">
    <property type="entry name" value="TRANSMEMBRANE E3 UBIQUITIN-PROTEIN LIGASE 1"/>
    <property type="match status" value="1"/>
</dbReference>
<dbReference type="InterPro" id="IPR021319">
    <property type="entry name" value="DUF2921"/>
</dbReference>
<feature type="domain" description="RING-type" evidence="22">
    <location>
        <begin position="830"/>
        <end position="891"/>
    </location>
</feature>
<feature type="transmembrane region" description="Helical" evidence="20">
    <location>
        <begin position="480"/>
        <end position="502"/>
    </location>
</feature>
<evidence type="ECO:0000256" key="2">
    <source>
        <dbReference type="ARBA" id="ARBA00004127"/>
    </source>
</evidence>
<dbReference type="SUPFAM" id="SSF57850">
    <property type="entry name" value="RING/U-box"/>
    <property type="match status" value="1"/>
</dbReference>
<keyword evidence="9 19" id="KW-0863">Zinc-finger</keyword>
<dbReference type="EC" id="2.3.2.27" evidence="4"/>
<keyword evidence="10" id="KW-0833">Ubl conjugation pathway</keyword>
<comment type="subcellular location">
    <subcellularLocation>
        <location evidence="2">Endomembrane system</location>
        <topology evidence="2">Multi-pass membrane protein</topology>
    </subcellularLocation>
</comment>
<comment type="catalytic activity">
    <reaction evidence="1">
        <text>S-ubiquitinyl-[E2 ubiquitin-conjugating enzyme]-L-cysteine + [acceptor protein]-L-lysine = [E2 ubiquitin-conjugating enzyme]-L-cysteine + N(6)-ubiquitinyl-[acceptor protein]-L-lysine.</text>
        <dbReference type="EC" id="2.3.2.27"/>
    </reaction>
</comment>
<evidence type="ECO:0000313" key="24">
    <source>
        <dbReference type="Proteomes" id="UP000019487"/>
    </source>
</evidence>
<protein>
    <recommendedName>
        <fullName evidence="16">DSC E3 ubiquitin ligase complex subunit A</fullName>
        <ecNumber evidence="4">2.3.2.27</ecNumber>
    </recommendedName>
    <alternativeName>
        <fullName evidence="17">Defective for SREBP cleavage protein A</fullName>
    </alternativeName>
    <alternativeName>
        <fullName evidence="18">RING-type E3 ubiquitin transferase dscA</fullName>
    </alternativeName>
</protein>
<evidence type="ECO:0000256" key="20">
    <source>
        <dbReference type="SAM" id="Phobius"/>
    </source>
</evidence>
<keyword evidence="5" id="KW-0808">Transferase</keyword>
<evidence type="ECO:0000313" key="23">
    <source>
        <dbReference type="EMBL" id="ESZ94566.1"/>
    </source>
</evidence>
<evidence type="ECO:0000256" key="9">
    <source>
        <dbReference type="ARBA" id="ARBA00022771"/>
    </source>
</evidence>
<evidence type="ECO:0000256" key="5">
    <source>
        <dbReference type="ARBA" id="ARBA00022679"/>
    </source>
</evidence>
<accession>W9CFC3</accession>
<feature type="signal peptide" evidence="21">
    <location>
        <begin position="1"/>
        <end position="26"/>
    </location>
</feature>
<evidence type="ECO:0000256" key="15">
    <source>
        <dbReference type="ARBA" id="ARBA00063126"/>
    </source>
</evidence>
<keyword evidence="12 20" id="KW-1133">Transmembrane helix</keyword>
<feature type="transmembrane region" description="Helical" evidence="20">
    <location>
        <begin position="701"/>
        <end position="722"/>
    </location>
</feature>
<evidence type="ECO:0000256" key="8">
    <source>
        <dbReference type="ARBA" id="ARBA00022729"/>
    </source>
</evidence>
<evidence type="ECO:0000256" key="6">
    <source>
        <dbReference type="ARBA" id="ARBA00022692"/>
    </source>
</evidence>
<feature type="transmembrane region" description="Helical" evidence="20">
    <location>
        <begin position="449"/>
        <end position="468"/>
    </location>
</feature>
<evidence type="ECO:0000256" key="7">
    <source>
        <dbReference type="ARBA" id="ARBA00022723"/>
    </source>
</evidence>
<evidence type="ECO:0000256" key="3">
    <source>
        <dbReference type="ARBA" id="ARBA00004906"/>
    </source>
</evidence>
<proteinExistence type="predicted"/>
<organism evidence="23 24">
    <name type="scientific">Sclerotinia borealis (strain F-4128)</name>
    <dbReference type="NCBI Taxonomy" id="1432307"/>
    <lineage>
        <taxon>Eukaryota</taxon>
        <taxon>Fungi</taxon>
        <taxon>Dikarya</taxon>
        <taxon>Ascomycota</taxon>
        <taxon>Pezizomycotina</taxon>
        <taxon>Leotiomycetes</taxon>
        <taxon>Helotiales</taxon>
        <taxon>Sclerotiniaceae</taxon>
        <taxon>Sclerotinia</taxon>
    </lineage>
</organism>
<dbReference type="Proteomes" id="UP000019487">
    <property type="component" value="Unassembled WGS sequence"/>
</dbReference>
<comment type="subunit">
    <text evidence="15">Component of the DSC E3 ubiquitin ligase complex composed of dscA, dscB, dscC and dscD.</text>
</comment>
<sequence>MPPPRGNVSLLLFIIIVLWWIGSNDNSIPSDFGNPQQYVEEQLAHNRHVYEVLNTTSYGDFAPEKKEDARYLNLTGFKVEDGYKWERLDTFKERSDELRRWAREAAGKSEINRVGVMELEGRIYANVTGVVKGRWARYMGGLVEGKERRGGLNLSVIAPGVGWAVRDEELWAKNITGREGKVMLRFDEVGVEEMIAKRNKGDAAEGKTSAKVGEGITEEEVKVQRRDISDGIERVDLGIGANPTTDILVREITASLTIQDESSNGDGYEMRMHGVHWPHEGGILLTTSSDKFAGAFALPHFTTDEDHFTSSAEVMKKILGIRLHNLEESAKENPRSLLEPNSGQIDGLPTPHCEYVLFAQVQPLKFNGLEYQDTSPEAHTFAQELENELRFPNGAPIPQPPKLQISTIIFSPDCGFMLESKGPPNFAPVDGEHLIGLKQEIWLQSIRSWLTILAVVALGQALILKVQCKEASTPSTVGRISIYTVGMMLLADGLLFFTMSLASATLSSIFPSALLASFAGLMSVALGARFISNIYGVQEPERLEREREQAAALAELQARNPTAIVQSVPIITAAGSDTLPLPVTSSAQTTTQDVPIIVPSDQDIDAEIAENVNAASILPRPAGAPTTTTTTQPESRVNSDITPYYGKFILLLTVILLLSVASTSWPVPLRTAYVHLLSFIYMSLWIPQIKRNITRNCRKALLWRFIITQSLLRLAPFAYFYLYEDNFLFSESDSTAMMVLTGWVWCQVVILYSQEVLGPRWAVPKRFGWYKEGWDYHPVLREDNVEAGGLPIGLVRIPLNSPTTPDFAEADMATESERDDNKAGIRTVDCAICMQILEVPVVGMGEDEGVSKGVMGAWDRRSYMVTPCRHVFHTQCLVGWMKYRLQCPICREGLPPL</sequence>
<comment type="caution">
    <text evidence="23">The sequence shown here is derived from an EMBL/GenBank/DDBJ whole genome shotgun (WGS) entry which is preliminary data.</text>
</comment>
<feature type="transmembrane region" description="Helical" evidence="20">
    <location>
        <begin position="644"/>
        <end position="665"/>
    </location>
</feature>
<dbReference type="PANTHER" id="PTHR22763">
    <property type="entry name" value="RING ZINC FINGER PROTEIN"/>
    <property type="match status" value="1"/>
</dbReference>
<dbReference type="STRING" id="1432307.W9CFC3"/>
<evidence type="ECO:0000256" key="14">
    <source>
        <dbReference type="ARBA" id="ARBA00056116"/>
    </source>
</evidence>
<dbReference type="InterPro" id="IPR013083">
    <property type="entry name" value="Znf_RING/FYVE/PHD"/>
</dbReference>
<evidence type="ECO:0000259" key="22">
    <source>
        <dbReference type="PROSITE" id="PS50089"/>
    </source>
</evidence>
<reference evidence="23 24" key="1">
    <citation type="journal article" date="2014" name="Genome Announc.">
        <title>Draft genome sequence of Sclerotinia borealis, a psychrophilic plant pathogenic fungus.</title>
        <authorList>
            <person name="Mardanov A.V."/>
            <person name="Beletsky A.V."/>
            <person name="Kadnikov V.V."/>
            <person name="Ignatov A.N."/>
            <person name="Ravin N.V."/>
        </authorList>
    </citation>
    <scope>NUCLEOTIDE SEQUENCE [LARGE SCALE GENOMIC DNA]</scope>
    <source>
        <strain evidence="24">F-4157</strain>
    </source>
</reference>
<dbReference type="HOGENOM" id="CLU_010475_0_0_1"/>
<dbReference type="Pfam" id="PF12678">
    <property type="entry name" value="zf-rbx1"/>
    <property type="match status" value="1"/>
</dbReference>
<evidence type="ECO:0000256" key="17">
    <source>
        <dbReference type="ARBA" id="ARBA00077885"/>
    </source>
</evidence>
<keyword evidence="13 20" id="KW-0472">Membrane</keyword>
<evidence type="ECO:0000256" key="1">
    <source>
        <dbReference type="ARBA" id="ARBA00000900"/>
    </source>
</evidence>
<dbReference type="GO" id="GO:0044695">
    <property type="term" value="C:Dsc E3 ubiquitin ligase complex"/>
    <property type="evidence" value="ECO:0007669"/>
    <property type="project" value="TreeGrafter"/>
</dbReference>
<name>W9CFC3_SCLBF</name>
<evidence type="ECO:0000256" key="11">
    <source>
        <dbReference type="ARBA" id="ARBA00022833"/>
    </source>
</evidence>
<comment type="function">
    <text evidence="14">Catalytic component of the DSC E3 ubiquitin ligase complex which is required for the srbA transcriptional activator proteolytic cleavage to release the soluble transcription factor from the membrane in low oxygen or sterol conditions. Required for growth during hypoxia and triazole drug susceptibility, as well as for virulence in a murine model of invasive pulmonary aspergillosis (IPA).</text>
</comment>
<evidence type="ECO:0000256" key="19">
    <source>
        <dbReference type="PROSITE-ProRule" id="PRU00175"/>
    </source>
</evidence>
<evidence type="ECO:0000256" key="21">
    <source>
        <dbReference type="SAM" id="SignalP"/>
    </source>
</evidence>
<evidence type="ECO:0000256" key="10">
    <source>
        <dbReference type="ARBA" id="ARBA00022786"/>
    </source>
</evidence>
<feature type="chain" id="PRO_5004918388" description="DSC E3 ubiquitin ligase complex subunit A" evidence="21">
    <location>
        <begin position="27"/>
        <end position="897"/>
    </location>
</feature>
<dbReference type="OrthoDB" id="9984778at2759"/>
<dbReference type="EMBL" id="AYSA01000237">
    <property type="protein sequence ID" value="ESZ94566.1"/>
    <property type="molecule type" value="Genomic_DNA"/>
</dbReference>
<dbReference type="UniPathway" id="UPA00143"/>
<dbReference type="AlphaFoldDB" id="W9CFC3"/>
<keyword evidence="8 21" id="KW-0732">Signal</keyword>
<gene>
    <name evidence="23" type="ORF">SBOR_5056</name>
</gene>
<keyword evidence="7" id="KW-0479">Metal-binding</keyword>
<dbReference type="Pfam" id="PF11145">
    <property type="entry name" value="DUF2921"/>
    <property type="match status" value="1"/>
</dbReference>
<dbReference type="FunFam" id="3.30.40.10:FF:000626">
    <property type="entry name" value="Transmembrane ubiquitin ligase 1"/>
    <property type="match status" value="1"/>
</dbReference>
<dbReference type="GO" id="GO:0016567">
    <property type="term" value="P:protein ubiquitination"/>
    <property type="evidence" value="ECO:0007669"/>
    <property type="project" value="UniProtKB-UniPathway"/>
</dbReference>